<proteinExistence type="predicted"/>
<dbReference type="EMBL" id="JAYKXN010000003">
    <property type="protein sequence ID" value="KAK7301785.1"/>
    <property type="molecule type" value="Genomic_DNA"/>
</dbReference>
<keyword evidence="2" id="KW-1185">Reference proteome</keyword>
<evidence type="ECO:0000313" key="2">
    <source>
        <dbReference type="Proteomes" id="UP001359559"/>
    </source>
</evidence>
<dbReference type="Proteomes" id="UP001359559">
    <property type="component" value="Unassembled WGS sequence"/>
</dbReference>
<gene>
    <name evidence="1" type="ORF">RJT34_12660</name>
</gene>
<protein>
    <submittedName>
        <fullName evidence="1">Uncharacterized protein</fullName>
    </submittedName>
</protein>
<organism evidence="1 2">
    <name type="scientific">Clitoria ternatea</name>
    <name type="common">Butterfly pea</name>
    <dbReference type="NCBI Taxonomy" id="43366"/>
    <lineage>
        <taxon>Eukaryota</taxon>
        <taxon>Viridiplantae</taxon>
        <taxon>Streptophyta</taxon>
        <taxon>Embryophyta</taxon>
        <taxon>Tracheophyta</taxon>
        <taxon>Spermatophyta</taxon>
        <taxon>Magnoliopsida</taxon>
        <taxon>eudicotyledons</taxon>
        <taxon>Gunneridae</taxon>
        <taxon>Pentapetalae</taxon>
        <taxon>rosids</taxon>
        <taxon>fabids</taxon>
        <taxon>Fabales</taxon>
        <taxon>Fabaceae</taxon>
        <taxon>Papilionoideae</taxon>
        <taxon>50 kb inversion clade</taxon>
        <taxon>NPAAA clade</taxon>
        <taxon>indigoferoid/millettioid clade</taxon>
        <taxon>Phaseoleae</taxon>
        <taxon>Clitoria</taxon>
    </lineage>
</organism>
<name>A0AAN9JM46_CLITE</name>
<dbReference type="AlphaFoldDB" id="A0AAN9JM46"/>
<evidence type="ECO:0000313" key="1">
    <source>
        <dbReference type="EMBL" id="KAK7301785.1"/>
    </source>
</evidence>
<comment type="caution">
    <text evidence="1">The sequence shown here is derived from an EMBL/GenBank/DDBJ whole genome shotgun (WGS) entry which is preliminary data.</text>
</comment>
<reference evidence="1 2" key="1">
    <citation type="submission" date="2024-01" db="EMBL/GenBank/DDBJ databases">
        <title>The genomes of 5 underutilized Papilionoideae crops provide insights into root nodulation and disease resistance.</title>
        <authorList>
            <person name="Yuan L."/>
        </authorList>
    </citation>
    <scope>NUCLEOTIDE SEQUENCE [LARGE SCALE GENOMIC DNA]</scope>
    <source>
        <strain evidence="1">LY-2023</strain>
        <tissue evidence="1">Leaf</tissue>
    </source>
</reference>
<accession>A0AAN9JM46</accession>
<sequence length="102" mass="12154">MVNDDAANEVVHFIGGTCMSWSLKKGKKVNRERKEKERKKEWERKIDRIESDSLWFFIWWWHTVKQSLKFTSSCLDIGTTIDADEYTSSAIIILFMFMQEIN</sequence>